<dbReference type="CDD" id="cd02440">
    <property type="entry name" value="AdoMet_MTases"/>
    <property type="match status" value="1"/>
</dbReference>
<dbReference type="PANTHER" id="PTHR24422">
    <property type="entry name" value="CHEMOTAXIS PROTEIN METHYLTRANSFERASE"/>
    <property type="match status" value="1"/>
</dbReference>
<dbReference type="Proteomes" id="UP000177583">
    <property type="component" value="Unassembled WGS sequence"/>
</dbReference>
<dbReference type="SUPFAM" id="SSF47757">
    <property type="entry name" value="Chemotaxis receptor methyltransferase CheR, N-terminal domain"/>
    <property type="match status" value="1"/>
</dbReference>
<dbReference type="Pfam" id="PF01739">
    <property type="entry name" value="CheR"/>
    <property type="match status" value="1"/>
</dbReference>
<protein>
    <recommendedName>
        <fullName evidence="2">protein-glutamate O-methyltransferase</fullName>
        <ecNumber evidence="2">2.1.1.80</ecNumber>
    </recommendedName>
</protein>
<dbReference type="InterPro" id="IPR029063">
    <property type="entry name" value="SAM-dependent_MTases_sf"/>
</dbReference>
<feature type="domain" description="CheR-type methyltransferase" evidence="6">
    <location>
        <begin position="1"/>
        <end position="282"/>
    </location>
</feature>
<dbReference type="Pfam" id="PF03705">
    <property type="entry name" value="CheR_N"/>
    <property type="match status" value="1"/>
</dbReference>
<dbReference type="InterPro" id="IPR050903">
    <property type="entry name" value="Bact_Chemotaxis_MeTrfase"/>
</dbReference>
<keyword evidence="3" id="KW-0489">Methyltransferase</keyword>
<dbReference type="PANTHER" id="PTHR24422:SF21">
    <property type="entry name" value="CHEMOTAXIS PROTEIN METHYLTRANSFERASE 1"/>
    <property type="match status" value="1"/>
</dbReference>
<dbReference type="Gene3D" id="3.40.50.150">
    <property type="entry name" value="Vaccinia Virus protein VP39"/>
    <property type="match status" value="1"/>
</dbReference>
<gene>
    <name evidence="7" type="ORF">A2557_12455</name>
</gene>
<evidence type="ECO:0000256" key="5">
    <source>
        <dbReference type="ARBA" id="ARBA00022691"/>
    </source>
</evidence>
<keyword evidence="4" id="KW-0808">Transferase</keyword>
<dbReference type="Gene3D" id="1.10.155.10">
    <property type="entry name" value="Chemotaxis receptor methyltransferase CheR, N-terminal domain"/>
    <property type="match status" value="1"/>
</dbReference>
<evidence type="ECO:0000313" key="7">
    <source>
        <dbReference type="EMBL" id="OGG99405.1"/>
    </source>
</evidence>
<name>A0A1F6GMQ7_9PROT</name>
<evidence type="ECO:0000256" key="1">
    <source>
        <dbReference type="ARBA" id="ARBA00001541"/>
    </source>
</evidence>
<dbReference type="SUPFAM" id="SSF53335">
    <property type="entry name" value="S-adenosyl-L-methionine-dependent methyltransferases"/>
    <property type="match status" value="1"/>
</dbReference>
<evidence type="ECO:0000256" key="3">
    <source>
        <dbReference type="ARBA" id="ARBA00022603"/>
    </source>
</evidence>
<accession>A0A1F6GMQ7</accession>
<comment type="catalytic activity">
    <reaction evidence="1">
        <text>L-glutamyl-[protein] + S-adenosyl-L-methionine = [protein]-L-glutamate 5-O-methyl ester + S-adenosyl-L-homocysteine</text>
        <dbReference type="Rhea" id="RHEA:24452"/>
        <dbReference type="Rhea" id="RHEA-COMP:10208"/>
        <dbReference type="Rhea" id="RHEA-COMP:10311"/>
        <dbReference type="ChEBI" id="CHEBI:29973"/>
        <dbReference type="ChEBI" id="CHEBI:57856"/>
        <dbReference type="ChEBI" id="CHEBI:59789"/>
        <dbReference type="ChEBI" id="CHEBI:82795"/>
        <dbReference type="EC" id="2.1.1.80"/>
    </reaction>
</comment>
<evidence type="ECO:0000256" key="4">
    <source>
        <dbReference type="ARBA" id="ARBA00022679"/>
    </source>
</evidence>
<dbReference type="SMART" id="SM00138">
    <property type="entry name" value="MeTrc"/>
    <property type="match status" value="1"/>
</dbReference>
<dbReference type="InterPro" id="IPR022641">
    <property type="entry name" value="CheR_N"/>
</dbReference>
<dbReference type="PRINTS" id="PR00996">
    <property type="entry name" value="CHERMTFRASE"/>
</dbReference>
<dbReference type="InterPro" id="IPR022642">
    <property type="entry name" value="CheR_C"/>
</dbReference>
<dbReference type="AlphaFoldDB" id="A0A1F6GMQ7"/>
<dbReference type="EC" id="2.1.1.80" evidence="2"/>
<dbReference type="InterPro" id="IPR000780">
    <property type="entry name" value="CheR_MeTrfase"/>
</dbReference>
<reference evidence="7 8" key="1">
    <citation type="journal article" date="2016" name="Nat. Commun.">
        <title>Thousands of microbial genomes shed light on interconnected biogeochemical processes in an aquifer system.</title>
        <authorList>
            <person name="Anantharaman K."/>
            <person name="Brown C.T."/>
            <person name="Hug L.A."/>
            <person name="Sharon I."/>
            <person name="Castelle C.J."/>
            <person name="Probst A.J."/>
            <person name="Thomas B.C."/>
            <person name="Singh A."/>
            <person name="Wilkins M.J."/>
            <person name="Karaoz U."/>
            <person name="Brodie E.L."/>
            <person name="Williams K.H."/>
            <person name="Hubbard S.S."/>
            <person name="Banfield J.F."/>
        </authorList>
    </citation>
    <scope>NUCLEOTIDE SEQUENCE [LARGE SCALE GENOMIC DNA]</scope>
</reference>
<comment type="caution">
    <text evidence="7">The sequence shown here is derived from an EMBL/GenBank/DDBJ whole genome shotgun (WGS) entry which is preliminary data.</text>
</comment>
<dbReference type="GO" id="GO:0032259">
    <property type="term" value="P:methylation"/>
    <property type="evidence" value="ECO:0007669"/>
    <property type="project" value="UniProtKB-KW"/>
</dbReference>
<dbReference type="EMBL" id="MFNF01000057">
    <property type="protein sequence ID" value="OGG99405.1"/>
    <property type="molecule type" value="Genomic_DNA"/>
</dbReference>
<evidence type="ECO:0000256" key="2">
    <source>
        <dbReference type="ARBA" id="ARBA00012534"/>
    </source>
</evidence>
<dbReference type="PROSITE" id="PS50123">
    <property type="entry name" value="CHER"/>
    <property type="match status" value="1"/>
</dbReference>
<organism evidence="7 8">
    <name type="scientific">Candidatus Lambdaproteobacteria bacterium RIFOXYD2_FULL_56_26</name>
    <dbReference type="NCBI Taxonomy" id="1817773"/>
    <lineage>
        <taxon>Bacteria</taxon>
        <taxon>Pseudomonadati</taxon>
        <taxon>Pseudomonadota</taxon>
        <taxon>Candidatus Lambdaproteobacteria</taxon>
    </lineage>
</organism>
<sequence>MGAIEPLTVPEFNKIRDLLVSVCGIELKADQDYLVETRLTELASEVGVKNFGELHRAIIADPKLLPKVVDLMTTNETLWFRDTSCWLTLKEEILPKLFAKLEAGTPQIRVWSAASSTGQEGYSLAILIDEESKRIGKPQLAKRFEILGTDISNGAIFLARQARYDSFTVSRGLSEQRRDNYFQFVKNGYQLVDEIRQRVKFEHFNLMENFKPLGRFDLVFCRNVAIYFSKAFKEELFSKIGSTLNPGGIMLLGATESLFALKTPFENQSFGNGVYYQLRSPT</sequence>
<evidence type="ECO:0000313" key="8">
    <source>
        <dbReference type="Proteomes" id="UP000177583"/>
    </source>
</evidence>
<proteinExistence type="predicted"/>
<dbReference type="GO" id="GO:0008983">
    <property type="term" value="F:protein-glutamate O-methyltransferase activity"/>
    <property type="evidence" value="ECO:0007669"/>
    <property type="project" value="UniProtKB-EC"/>
</dbReference>
<keyword evidence="5" id="KW-0949">S-adenosyl-L-methionine</keyword>
<evidence type="ECO:0000259" key="6">
    <source>
        <dbReference type="PROSITE" id="PS50123"/>
    </source>
</evidence>
<dbReference type="InterPro" id="IPR036804">
    <property type="entry name" value="CheR_N_sf"/>
</dbReference>